<protein>
    <submittedName>
        <fullName evidence="2">SCO3374 family protein</fullName>
    </submittedName>
</protein>
<dbReference type="Proteomes" id="UP001597058">
    <property type="component" value="Unassembled WGS sequence"/>
</dbReference>
<gene>
    <name evidence="2" type="ORF">ACFQ5X_01540</name>
</gene>
<evidence type="ECO:0000313" key="3">
    <source>
        <dbReference type="Proteomes" id="UP001597058"/>
    </source>
</evidence>
<dbReference type="InterPro" id="IPR047919">
    <property type="entry name" value="SCO3374-like"/>
</dbReference>
<proteinExistence type="predicted"/>
<dbReference type="EMBL" id="JBHTMM010000001">
    <property type="protein sequence ID" value="MFD1304526.1"/>
    <property type="molecule type" value="Genomic_DNA"/>
</dbReference>
<evidence type="ECO:0000256" key="1">
    <source>
        <dbReference type="SAM" id="MobiDB-lite"/>
    </source>
</evidence>
<organism evidence="2 3">
    <name type="scientific">Streptomyces kaempferi</name>
    <dbReference type="NCBI Taxonomy" id="333725"/>
    <lineage>
        <taxon>Bacteria</taxon>
        <taxon>Bacillati</taxon>
        <taxon>Actinomycetota</taxon>
        <taxon>Actinomycetes</taxon>
        <taxon>Kitasatosporales</taxon>
        <taxon>Streptomycetaceae</taxon>
        <taxon>Streptomyces</taxon>
    </lineage>
</organism>
<sequence length="253" mass="26228">MVPTVPLPRRPLDLSDRTRWWYENELGWTTVPGSPVRLATGMRFDVLEVPAEAGFAALRHLGPTSPVALRRNLPERHGESGDSGDSPDFDDPGDSGAREPVLPAPHGGSGDSAVRPGHAPPRCGGRPVRRGARMRLLVAAGSAEELPGLLDWLEWGTLALDLTAVGAGGSIGAPLPPGGAEGPISAGGSGPQGAAVWLRPPEPGCEVEPSLPTLSAMGGGGGAPDLVRLVETMATQCHRIRLRRASAQPLAFS</sequence>
<evidence type="ECO:0000313" key="2">
    <source>
        <dbReference type="EMBL" id="MFD1304526.1"/>
    </source>
</evidence>
<reference evidence="3" key="1">
    <citation type="journal article" date="2019" name="Int. J. Syst. Evol. Microbiol.">
        <title>The Global Catalogue of Microorganisms (GCM) 10K type strain sequencing project: providing services to taxonomists for standard genome sequencing and annotation.</title>
        <authorList>
            <consortium name="The Broad Institute Genomics Platform"/>
            <consortium name="The Broad Institute Genome Sequencing Center for Infectious Disease"/>
            <person name="Wu L."/>
            <person name="Ma J."/>
        </authorList>
    </citation>
    <scope>NUCLEOTIDE SEQUENCE [LARGE SCALE GENOMIC DNA]</scope>
    <source>
        <strain evidence="3">CGMCC 4.7020</strain>
    </source>
</reference>
<keyword evidence="3" id="KW-1185">Reference proteome</keyword>
<name>A0ABW3X6A2_9ACTN</name>
<comment type="caution">
    <text evidence="2">The sequence shown here is derived from an EMBL/GenBank/DDBJ whole genome shotgun (WGS) entry which is preliminary data.</text>
</comment>
<accession>A0ABW3X6A2</accession>
<feature type="region of interest" description="Disordered" evidence="1">
    <location>
        <begin position="74"/>
        <end position="128"/>
    </location>
</feature>
<dbReference type="RefSeq" id="WP_365768573.1">
    <property type="nucleotide sequence ID" value="NZ_JBHSKH010000011.1"/>
</dbReference>
<dbReference type="NCBIfam" id="NF040464">
    <property type="entry name" value="SCO3374_fam"/>
    <property type="match status" value="1"/>
</dbReference>